<evidence type="ECO:0000313" key="1">
    <source>
        <dbReference type="EMBL" id="BBZ39300.1"/>
    </source>
</evidence>
<organism evidence="1 2">
    <name type="scientific">Mycobacterium conspicuum</name>
    <dbReference type="NCBI Taxonomy" id="44010"/>
    <lineage>
        <taxon>Bacteria</taxon>
        <taxon>Bacillati</taxon>
        <taxon>Actinomycetota</taxon>
        <taxon>Actinomycetes</taxon>
        <taxon>Mycobacteriales</taxon>
        <taxon>Mycobacteriaceae</taxon>
        <taxon>Mycobacterium</taxon>
    </lineage>
</organism>
<gene>
    <name evidence="1" type="ORF">MCNS_23630</name>
</gene>
<name>A0A7I7YC69_9MYCO</name>
<protein>
    <submittedName>
        <fullName evidence="1">Uncharacterized protein</fullName>
    </submittedName>
</protein>
<accession>A0A7I7YC69</accession>
<evidence type="ECO:0000313" key="2">
    <source>
        <dbReference type="Proteomes" id="UP000467385"/>
    </source>
</evidence>
<dbReference type="AlphaFoldDB" id="A0A7I7YC69"/>
<sequence>MARLTPVPDPEDKRIITAAFRRLIDDLISQQHSPFHAPPLHELAGQIVDDPESRPIVVELIANCLRVVLEDNLSWQDDKSK</sequence>
<reference evidence="1 2" key="1">
    <citation type="journal article" date="2019" name="Emerg. Microbes Infect.">
        <title>Comprehensive subspecies identification of 175 nontuberculous mycobacteria species based on 7547 genomic profiles.</title>
        <authorList>
            <person name="Matsumoto Y."/>
            <person name="Kinjo T."/>
            <person name="Motooka D."/>
            <person name="Nabeya D."/>
            <person name="Jung N."/>
            <person name="Uechi K."/>
            <person name="Horii T."/>
            <person name="Iida T."/>
            <person name="Fujita J."/>
            <person name="Nakamura S."/>
        </authorList>
    </citation>
    <scope>NUCLEOTIDE SEQUENCE [LARGE SCALE GENOMIC DNA]</scope>
    <source>
        <strain evidence="1 2">JCM 14738</strain>
    </source>
</reference>
<keyword evidence="2" id="KW-1185">Reference proteome</keyword>
<proteinExistence type="predicted"/>
<dbReference type="Proteomes" id="UP000467385">
    <property type="component" value="Chromosome"/>
</dbReference>
<dbReference type="EMBL" id="AP022613">
    <property type="protein sequence ID" value="BBZ39300.1"/>
    <property type="molecule type" value="Genomic_DNA"/>
</dbReference>